<proteinExistence type="predicted"/>
<dbReference type="PROSITE" id="PS01359">
    <property type="entry name" value="ZF_PHD_1"/>
    <property type="match status" value="1"/>
</dbReference>
<dbReference type="InterPro" id="IPR019786">
    <property type="entry name" value="Zinc_finger_PHD-type_CS"/>
</dbReference>
<sequence>MGVGRVILSSSMKEKPESKLLETPGKDSTTCEIHILNQTHGRMIEQSRKEELINCTCGFMEEDGLMIQCDLCLCWQHGICNNIEKESDVPEKYVCPICLNPYRQRKSKKYIHDQDWLKEGKLPSLSFRSKNETNILHREAVLKRSHDLTGSLLQIQQVLHSLRVKVNIAGKPDHPKLYLWAKSWEKDGENSNSLQQSSESQSQMFINQKHCKMDKQEEIITNNDAVIEDNVETTIEVTDSDVTSAPEVIVKEEDSKPMEETLTNGNHTTNSINNNNLRVTEARPAADAPVPVPEPPRAPQPEAPIDPVECRLLLLDHIDHFQQQIDTRLTMLEEQVAALESQDPDAATDEAHDHYPQTKQAVQMLLRDLLTMRKIAALTQVKQI</sequence>
<dbReference type="PANTHER" id="PTHR15856">
    <property type="entry name" value="PHD FINGER PROTEIN 20-RELATED"/>
    <property type="match status" value="1"/>
</dbReference>
<dbReference type="GO" id="GO:0006357">
    <property type="term" value="P:regulation of transcription by RNA polymerase II"/>
    <property type="evidence" value="ECO:0007669"/>
    <property type="project" value="TreeGrafter"/>
</dbReference>
<evidence type="ECO:0000259" key="7">
    <source>
        <dbReference type="SMART" id="SM00249"/>
    </source>
</evidence>
<comment type="caution">
    <text evidence="8">The sequence shown here is derived from an EMBL/GenBank/DDBJ whole genome shotgun (WGS) entry which is preliminary data.</text>
</comment>
<evidence type="ECO:0000256" key="3">
    <source>
        <dbReference type="ARBA" id="ARBA00022737"/>
    </source>
</evidence>
<evidence type="ECO:0000313" key="8">
    <source>
        <dbReference type="EMBL" id="KAJ9579846.1"/>
    </source>
</evidence>
<evidence type="ECO:0000256" key="4">
    <source>
        <dbReference type="ARBA" id="ARBA00022771"/>
    </source>
</evidence>
<evidence type="ECO:0000313" key="9">
    <source>
        <dbReference type="Proteomes" id="UP001233999"/>
    </source>
</evidence>
<keyword evidence="6" id="KW-0539">Nucleus</keyword>
<dbReference type="PANTHER" id="PTHR15856:SF51">
    <property type="entry name" value="MBD-R2"/>
    <property type="match status" value="1"/>
</dbReference>
<keyword evidence="2" id="KW-0479">Metal-binding</keyword>
<keyword evidence="3" id="KW-0677">Repeat</keyword>
<comment type="subcellular location">
    <subcellularLocation>
        <location evidence="1">Nucleus</location>
    </subcellularLocation>
</comment>
<name>A0AAD7ZG29_DIPPU</name>
<keyword evidence="5" id="KW-0862">Zinc</keyword>
<dbReference type="GO" id="GO:0008270">
    <property type="term" value="F:zinc ion binding"/>
    <property type="evidence" value="ECO:0007669"/>
    <property type="project" value="UniProtKB-KW"/>
</dbReference>
<keyword evidence="4" id="KW-0863">Zinc-finger</keyword>
<evidence type="ECO:0000256" key="5">
    <source>
        <dbReference type="ARBA" id="ARBA00022833"/>
    </source>
</evidence>
<dbReference type="GO" id="GO:0044545">
    <property type="term" value="C:NSL complex"/>
    <property type="evidence" value="ECO:0007669"/>
    <property type="project" value="TreeGrafter"/>
</dbReference>
<dbReference type="Gene3D" id="3.30.40.10">
    <property type="entry name" value="Zinc/RING finger domain, C3HC4 (zinc finger)"/>
    <property type="match status" value="1"/>
</dbReference>
<evidence type="ECO:0000256" key="1">
    <source>
        <dbReference type="ARBA" id="ARBA00004123"/>
    </source>
</evidence>
<reference evidence="8" key="2">
    <citation type="submission" date="2023-05" db="EMBL/GenBank/DDBJ databases">
        <authorList>
            <person name="Fouks B."/>
        </authorList>
    </citation>
    <scope>NUCLEOTIDE SEQUENCE</scope>
    <source>
        <strain evidence="8">Stay&amp;Tobe</strain>
        <tissue evidence="8">Testes</tissue>
    </source>
</reference>
<keyword evidence="9" id="KW-1185">Reference proteome</keyword>
<evidence type="ECO:0000256" key="2">
    <source>
        <dbReference type="ARBA" id="ARBA00022723"/>
    </source>
</evidence>
<dbReference type="InterPro" id="IPR013083">
    <property type="entry name" value="Znf_RING/FYVE/PHD"/>
</dbReference>
<reference evidence="8" key="1">
    <citation type="journal article" date="2023" name="IScience">
        <title>Live-bearing cockroach genome reveals convergent evolutionary mechanisms linked to viviparity in insects and beyond.</title>
        <authorList>
            <person name="Fouks B."/>
            <person name="Harrison M.C."/>
            <person name="Mikhailova A.A."/>
            <person name="Marchal E."/>
            <person name="English S."/>
            <person name="Carruthers M."/>
            <person name="Jennings E.C."/>
            <person name="Chiamaka E.L."/>
            <person name="Frigard R.A."/>
            <person name="Pippel M."/>
            <person name="Attardo G.M."/>
            <person name="Benoit J.B."/>
            <person name="Bornberg-Bauer E."/>
            <person name="Tobe S.S."/>
        </authorList>
    </citation>
    <scope>NUCLEOTIDE SEQUENCE</scope>
    <source>
        <strain evidence="8">Stay&amp;Tobe</strain>
    </source>
</reference>
<dbReference type="SMART" id="SM00249">
    <property type="entry name" value="PHD"/>
    <property type="match status" value="1"/>
</dbReference>
<protein>
    <recommendedName>
        <fullName evidence="7">Zinc finger PHD-type domain-containing protein</fullName>
    </recommendedName>
</protein>
<evidence type="ECO:0000256" key="6">
    <source>
        <dbReference type="ARBA" id="ARBA00023242"/>
    </source>
</evidence>
<dbReference type="Proteomes" id="UP001233999">
    <property type="component" value="Unassembled WGS sequence"/>
</dbReference>
<feature type="non-terminal residue" evidence="8">
    <location>
        <position position="384"/>
    </location>
</feature>
<dbReference type="InterPro" id="IPR001965">
    <property type="entry name" value="Znf_PHD"/>
</dbReference>
<organism evidence="8 9">
    <name type="scientific">Diploptera punctata</name>
    <name type="common">Pacific beetle cockroach</name>
    <dbReference type="NCBI Taxonomy" id="6984"/>
    <lineage>
        <taxon>Eukaryota</taxon>
        <taxon>Metazoa</taxon>
        <taxon>Ecdysozoa</taxon>
        <taxon>Arthropoda</taxon>
        <taxon>Hexapoda</taxon>
        <taxon>Insecta</taxon>
        <taxon>Pterygota</taxon>
        <taxon>Neoptera</taxon>
        <taxon>Polyneoptera</taxon>
        <taxon>Dictyoptera</taxon>
        <taxon>Blattodea</taxon>
        <taxon>Blaberoidea</taxon>
        <taxon>Blaberidae</taxon>
        <taxon>Diplopterinae</taxon>
        <taxon>Diploptera</taxon>
    </lineage>
</organism>
<dbReference type="InterPro" id="IPR011011">
    <property type="entry name" value="Znf_FYVE_PHD"/>
</dbReference>
<gene>
    <name evidence="8" type="ORF">L9F63_004496</name>
</gene>
<dbReference type="EMBL" id="JASPKZ010008373">
    <property type="protein sequence ID" value="KAJ9579846.1"/>
    <property type="molecule type" value="Genomic_DNA"/>
</dbReference>
<dbReference type="AlphaFoldDB" id="A0AAD7ZG29"/>
<dbReference type="InterPro" id="IPR043449">
    <property type="entry name" value="PHF20-like"/>
</dbReference>
<accession>A0AAD7ZG29</accession>
<dbReference type="SUPFAM" id="SSF57903">
    <property type="entry name" value="FYVE/PHD zinc finger"/>
    <property type="match status" value="1"/>
</dbReference>
<feature type="domain" description="Zinc finger PHD-type" evidence="7">
    <location>
        <begin position="54"/>
        <end position="99"/>
    </location>
</feature>
<dbReference type="GO" id="GO:0005634">
    <property type="term" value="C:nucleus"/>
    <property type="evidence" value="ECO:0007669"/>
    <property type="project" value="UniProtKB-SubCell"/>
</dbReference>
<dbReference type="Pfam" id="PF20826">
    <property type="entry name" value="PHD_5"/>
    <property type="match status" value="1"/>
</dbReference>